<proteinExistence type="predicted"/>
<gene>
    <name evidence="2" type="ORF">B0T24DRAFT_500990</name>
</gene>
<name>A0AAE0MZF0_9PEZI</name>
<protein>
    <recommendedName>
        <fullName evidence="1">PD-(D/E)XK nuclease-like domain-containing protein</fullName>
    </recommendedName>
</protein>
<reference evidence="2" key="2">
    <citation type="submission" date="2023-06" db="EMBL/GenBank/DDBJ databases">
        <authorList>
            <consortium name="Lawrence Berkeley National Laboratory"/>
            <person name="Haridas S."/>
            <person name="Hensen N."/>
            <person name="Bonometti L."/>
            <person name="Westerberg I."/>
            <person name="Brannstrom I.O."/>
            <person name="Guillou S."/>
            <person name="Cros-Aarteil S."/>
            <person name="Calhoun S."/>
            <person name="Kuo A."/>
            <person name="Mondo S."/>
            <person name="Pangilinan J."/>
            <person name="Riley R."/>
            <person name="Labutti K."/>
            <person name="Andreopoulos B."/>
            <person name="Lipzen A."/>
            <person name="Chen C."/>
            <person name="Yanf M."/>
            <person name="Daum C."/>
            <person name="Ng V."/>
            <person name="Clum A."/>
            <person name="Steindorff A."/>
            <person name="Ohm R."/>
            <person name="Martin F."/>
            <person name="Silar P."/>
            <person name="Natvig D."/>
            <person name="Lalanne C."/>
            <person name="Gautier V."/>
            <person name="Ament-Velasquez S.L."/>
            <person name="Kruys A."/>
            <person name="Hutchinson M.I."/>
            <person name="Powell A.J."/>
            <person name="Barry K."/>
            <person name="Miller A.N."/>
            <person name="Grigoriev I.V."/>
            <person name="Debuchy R."/>
            <person name="Gladieux P."/>
            <person name="Thoren M.H."/>
            <person name="Johannesson H."/>
        </authorList>
    </citation>
    <scope>NUCLEOTIDE SEQUENCE</scope>
    <source>
        <strain evidence="2">CBS 958.72</strain>
    </source>
</reference>
<dbReference type="Proteomes" id="UP001287356">
    <property type="component" value="Unassembled WGS sequence"/>
</dbReference>
<dbReference type="EMBL" id="JAULSN010000009">
    <property type="protein sequence ID" value="KAK3365067.1"/>
    <property type="molecule type" value="Genomic_DNA"/>
</dbReference>
<dbReference type="InterPro" id="IPR046797">
    <property type="entry name" value="PDDEXK_12"/>
</dbReference>
<comment type="caution">
    <text evidence="2">The sequence shown here is derived from an EMBL/GenBank/DDBJ whole genome shotgun (WGS) entry which is preliminary data.</text>
</comment>
<evidence type="ECO:0000259" key="1">
    <source>
        <dbReference type="Pfam" id="PF20516"/>
    </source>
</evidence>
<sequence length="90" mass="10099">ISQDGHFTMYIEPSFFGDSDNTAVDATRKLLPNASFNHTDFAPLRRLPIALSIESKTTGHQLLEAEVQVGVWLAAQWRMLKSLLKMPTPE</sequence>
<reference evidence="2" key="1">
    <citation type="journal article" date="2023" name="Mol. Phylogenet. Evol.">
        <title>Genome-scale phylogeny and comparative genomics of the fungal order Sordariales.</title>
        <authorList>
            <person name="Hensen N."/>
            <person name="Bonometti L."/>
            <person name="Westerberg I."/>
            <person name="Brannstrom I.O."/>
            <person name="Guillou S."/>
            <person name="Cros-Aarteil S."/>
            <person name="Calhoun S."/>
            <person name="Haridas S."/>
            <person name="Kuo A."/>
            <person name="Mondo S."/>
            <person name="Pangilinan J."/>
            <person name="Riley R."/>
            <person name="LaButti K."/>
            <person name="Andreopoulos B."/>
            <person name="Lipzen A."/>
            <person name="Chen C."/>
            <person name="Yan M."/>
            <person name="Daum C."/>
            <person name="Ng V."/>
            <person name="Clum A."/>
            <person name="Steindorff A."/>
            <person name="Ohm R.A."/>
            <person name="Martin F."/>
            <person name="Silar P."/>
            <person name="Natvig D.O."/>
            <person name="Lalanne C."/>
            <person name="Gautier V."/>
            <person name="Ament-Velasquez S.L."/>
            <person name="Kruys A."/>
            <person name="Hutchinson M.I."/>
            <person name="Powell A.J."/>
            <person name="Barry K."/>
            <person name="Miller A.N."/>
            <person name="Grigoriev I.V."/>
            <person name="Debuchy R."/>
            <person name="Gladieux P."/>
            <person name="Hiltunen Thoren M."/>
            <person name="Johannesson H."/>
        </authorList>
    </citation>
    <scope>NUCLEOTIDE SEQUENCE</scope>
    <source>
        <strain evidence="2">CBS 958.72</strain>
    </source>
</reference>
<evidence type="ECO:0000313" key="2">
    <source>
        <dbReference type="EMBL" id="KAK3365067.1"/>
    </source>
</evidence>
<evidence type="ECO:0000313" key="3">
    <source>
        <dbReference type="Proteomes" id="UP001287356"/>
    </source>
</evidence>
<dbReference type="AlphaFoldDB" id="A0AAE0MZF0"/>
<feature type="domain" description="PD-(D/E)XK nuclease-like" evidence="1">
    <location>
        <begin position="7"/>
        <end position="85"/>
    </location>
</feature>
<dbReference type="Pfam" id="PF20516">
    <property type="entry name" value="PDDEXK_12"/>
    <property type="match status" value="1"/>
</dbReference>
<organism evidence="2 3">
    <name type="scientific">Lasiosphaeria ovina</name>
    <dbReference type="NCBI Taxonomy" id="92902"/>
    <lineage>
        <taxon>Eukaryota</taxon>
        <taxon>Fungi</taxon>
        <taxon>Dikarya</taxon>
        <taxon>Ascomycota</taxon>
        <taxon>Pezizomycotina</taxon>
        <taxon>Sordariomycetes</taxon>
        <taxon>Sordariomycetidae</taxon>
        <taxon>Sordariales</taxon>
        <taxon>Lasiosphaeriaceae</taxon>
        <taxon>Lasiosphaeria</taxon>
    </lineage>
</organism>
<accession>A0AAE0MZF0</accession>
<feature type="non-terminal residue" evidence="2">
    <location>
        <position position="1"/>
    </location>
</feature>
<keyword evidence="3" id="KW-1185">Reference proteome</keyword>
<feature type="non-terminal residue" evidence="2">
    <location>
        <position position="90"/>
    </location>
</feature>